<dbReference type="PANTHER" id="PTHR23502">
    <property type="entry name" value="MAJOR FACILITATOR SUPERFAMILY"/>
    <property type="match status" value="1"/>
</dbReference>
<evidence type="ECO:0000313" key="9">
    <source>
        <dbReference type="Proteomes" id="UP000664132"/>
    </source>
</evidence>
<feature type="transmembrane region" description="Helical" evidence="6">
    <location>
        <begin position="377"/>
        <end position="393"/>
    </location>
</feature>
<dbReference type="GO" id="GO:0005886">
    <property type="term" value="C:plasma membrane"/>
    <property type="evidence" value="ECO:0007669"/>
    <property type="project" value="TreeGrafter"/>
</dbReference>
<keyword evidence="9" id="KW-1185">Reference proteome</keyword>
<name>A0A8H7WII4_9HELO</name>
<protein>
    <recommendedName>
        <fullName evidence="7">Major facilitator superfamily (MFS) profile domain-containing protein</fullName>
    </recommendedName>
</protein>
<feature type="compositionally biased region" description="Basic and acidic residues" evidence="5">
    <location>
        <begin position="8"/>
        <end position="17"/>
    </location>
</feature>
<feature type="transmembrane region" description="Helical" evidence="6">
    <location>
        <begin position="432"/>
        <end position="455"/>
    </location>
</feature>
<dbReference type="Pfam" id="PF07690">
    <property type="entry name" value="MFS_1"/>
    <property type="match status" value="1"/>
</dbReference>
<evidence type="ECO:0000256" key="5">
    <source>
        <dbReference type="SAM" id="MobiDB-lite"/>
    </source>
</evidence>
<feature type="transmembrane region" description="Helical" evidence="6">
    <location>
        <begin position="191"/>
        <end position="216"/>
    </location>
</feature>
<dbReference type="Gene3D" id="1.20.1250.20">
    <property type="entry name" value="MFS general substrate transporter like domains"/>
    <property type="match status" value="1"/>
</dbReference>
<evidence type="ECO:0000256" key="1">
    <source>
        <dbReference type="ARBA" id="ARBA00004141"/>
    </source>
</evidence>
<feature type="region of interest" description="Disordered" evidence="5">
    <location>
        <begin position="1"/>
        <end position="48"/>
    </location>
</feature>
<dbReference type="PROSITE" id="PS50850">
    <property type="entry name" value="MFS"/>
    <property type="match status" value="1"/>
</dbReference>
<feature type="transmembrane region" description="Helical" evidence="6">
    <location>
        <begin position="338"/>
        <end position="356"/>
    </location>
</feature>
<dbReference type="OrthoDB" id="446368at2759"/>
<reference evidence="8" key="1">
    <citation type="submission" date="2021-02" db="EMBL/GenBank/DDBJ databases">
        <title>Genome sequence Cadophora malorum strain M34.</title>
        <authorList>
            <person name="Stefanovic E."/>
            <person name="Vu D."/>
            <person name="Scully C."/>
            <person name="Dijksterhuis J."/>
            <person name="Roader J."/>
            <person name="Houbraken J."/>
        </authorList>
    </citation>
    <scope>NUCLEOTIDE SEQUENCE</scope>
    <source>
        <strain evidence="8">M34</strain>
    </source>
</reference>
<comment type="subcellular location">
    <subcellularLocation>
        <location evidence="1">Membrane</location>
        <topology evidence="1">Multi-pass membrane protein</topology>
    </subcellularLocation>
</comment>
<feature type="transmembrane region" description="Helical" evidence="6">
    <location>
        <begin position="399"/>
        <end position="420"/>
    </location>
</feature>
<gene>
    <name evidence="8" type="ORF">IFR04_001346</name>
</gene>
<feature type="transmembrane region" description="Helical" evidence="6">
    <location>
        <begin position="163"/>
        <end position="184"/>
    </location>
</feature>
<feature type="transmembrane region" description="Helical" evidence="6">
    <location>
        <begin position="134"/>
        <end position="157"/>
    </location>
</feature>
<keyword evidence="3 6" id="KW-1133">Transmembrane helix</keyword>
<dbReference type="FunFam" id="1.20.1250.20:FF:000011">
    <property type="entry name" value="MFS multidrug transporter, putative"/>
    <property type="match status" value="1"/>
</dbReference>
<dbReference type="InterPro" id="IPR020846">
    <property type="entry name" value="MFS_dom"/>
</dbReference>
<evidence type="ECO:0000259" key="7">
    <source>
        <dbReference type="PROSITE" id="PS50850"/>
    </source>
</evidence>
<keyword evidence="2 6" id="KW-0812">Transmembrane</keyword>
<keyword evidence="4 6" id="KW-0472">Membrane</keyword>
<dbReference type="EMBL" id="JAFJYH010000010">
    <property type="protein sequence ID" value="KAG4425427.1"/>
    <property type="molecule type" value="Genomic_DNA"/>
</dbReference>
<feature type="transmembrane region" description="Helical" evidence="6">
    <location>
        <begin position="467"/>
        <end position="487"/>
    </location>
</feature>
<comment type="caution">
    <text evidence="8">The sequence shown here is derived from an EMBL/GenBank/DDBJ whole genome shotgun (WGS) entry which is preliminary data.</text>
</comment>
<feature type="compositionally biased region" description="Polar residues" evidence="5">
    <location>
        <begin position="27"/>
        <end position="41"/>
    </location>
</feature>
<dbReference type="Proteomes" id="UP000664132">
    <property type="component" value="Unassembled WGS sequence"/>
</dbReference>
<proteinExistence type="predicted"/>
<sequence>MSSLDENSDSHTSEKLESIGPSRDQDVSNQTDNHYNGSGTPSDPFAVEFLPNDPRNPMNFSTPRRWFITSIGTLSVFAITLTSSAYSGSAKEIKDEFDVSSEIYTLGISLFVLGFAVGPALWAPLSELHGRRILFITTHGVIVVFVAASAGCTSMAQLLIFRFLAGMFGASPLTNSGGLIADMFPPSQRGVAMSVFSTAPFMGPVLGPILGGFISITVGWRWVQGVCCVFIGVVWLVGSILVPETYGPVLLRKIAKRLTRKTGKVYTSVLELNNGGVKASKIFSKTLKRPWVLLFWEPIVLIASIYLSIVYATIYMFLGAFPIVYQQERGWNEGIGGLAFLGLAVGMLIGLAYTILDNKRYAKLGNAATPENRLPPGMLGAVALPVGMFAFAWTSYPSIHWSVSIILSAPFGFGSVLIFMSCLNYLIDAYTIYAASVLAATAMLRSLFGAAFPMFTSQMYANLGTSWASSIPAFLTVACLPFPFVMYKYGEILRMKCKYAQEAVLMMARMQNDVPGTSSAGDEESV</sequence>
<evidence type="ECO:0000256" key="4">
    <source>
        <dbReference type="ARBA" id="ARBA00023136"/>
    </source>
</evidence>
<dbReference type="SUPFAM" id="SSF103473">
    <property type="entry name" value="MFS general substrate transporter"/>
    <property type="match status" value="1"/>
</dbReference>
<evidence type="ECO:0000256" key="3">
    <source>
        <dbReference type="ARBA" id="ARBA00022989"/>
    </source>
</evidence>
<accession>A0A8H7WII4</accession>
<dbReference type="GO" id="GO:0022857">
    <property type="term" value="F:transmembrane transporter activity"/>
    <property type="evidence" value="ECO:0007669"/>
    <property type="project" value="InterPro"/>
</dbReference>
<dbReference type="CDD" id="cd17323">
    <property type="entry name" value="MFS_Tpo1_MDR_like"/>
    <property type="match status" value="1"/>
</dbReference>
<feature type="transmembrane region" description="Helical" evidence="6">
    <location>
        <begin position="65"/>
        <end position="83"/>
    </location>
</feature>
<evidence type="ECO:0000313" key="8">
    <source>
        <dbReference type="EMBL" id="KAG4425427.1"/>
    </source>
</evidence>
<feature type="domain" description="Major facilitator superfamily (MFS) profile" evidence="7">
    <location>
        <begin position="68"/>
        <end position="496"/>
    </location>
</feature>
<evidence type="ECO:0000256" key="2">
    <source>
        <dbReference type="ARBA" id="ARBA00022692"/>
    </source>
</evidence>
<feature type="transmembrane region" description="Helical" evidence="6">
    <location>
        <begin position="103"/>
        <end position="122"/>
    </location>
</feature>
<feature type="transmembrane region" description="Helical" evidence="6">
    <location>
        <begin position="222"/>
        <end position="242"/>
    </location>
</feature>
<feature type="transmembrane region" description="Helical" evidence="6">
    <location>
        <begin position="291"/>
        <end position="318"/>
    </location>
</feature>
<dbReference type="PANTHER" id="PTHR23502:SF158">
    <property type="entry name" value="MULTIDRUG TRANSPORTER, PUTATIVE (AFU_ORTHOLOGUE AFUA_3G01890)-RELATED"/>
    <property type="match status" value="1"/>
</dbReference>
<evidence type="ECO:0000256" key="6">
    <source>
        <dbReference type="SAM" id="Phobius"/>
    </source>
</evidence>
<dbReference type="AlphaFoldDB" id="A0A8H7WII4"/>
<dbReference type="InterPro" id="IPR011701">
    <property type="entry name" value="MFS"/>
</dbReference>
<organism evidence="8 9">
    <name type="scientific">Cadophora malorum</name>
    <dbReference type="NCBI Taxonomy" id="108018"/>
    <lineage>
        <taxon>Eukaryota</taxon>
        <taxon>Fungi</taxon>
        <taxon>Dikarya</taxon>
        <taxon>Ascomycota</taxon>
        <taxon>Pezizomycotina</taxon>
        <taxon>Leotiomycetes</taxon>
        <taxon>Helotiales</taxon>
        <taxon>Ploettnerulaceae</taxon>
        <taxon>Cadophora</taxon>
    </lineage>
</organism>
<dbReference type="InterPro" id="IPR036259">
    <property type="entry name" value="MFS_trans_sf"/>
</dbReference>